<feature type="transmembrane region" description="Helical" evidence="9">
    <location>
        <begin position="133"/>
        <end position="149"/>
    </location>
</feature>
<dbReference type="EMBL" id="JABDJR010000182">
    <property type="protein sequence ID" value="NNF06075.1"/>
    <property type="molecule type" value="Genomic_DNA"/>
</dbReference>
<dbReference type="PANTHER" id="PTHR33908:SF11">
    <property type="entry name" value="MEMBRANE PROTEIN"/>
    <property type="match status" value="1"/>
</dbReference>
<sequence length="699" mass="77177">MTRRTRFLLFLIVLGGLGLRVQNLDWGLPEVFEEATPVREAVEFWGVPGTSLDLNPHFFKYPSLTFYAAFAVQVGDYFAQSLAGNVQSLNDYRQLLNDDFGRSVLQGRWLMSILGALLAIPCFILARRMGAGPFAWFAAIAAVAVPLGVKESQLVGPDIATALFVGAALAAAVKIAETGERAHYLWCGLWLGLAASAKYPGAMVFIAMLVAHYQWQHRQHRNPLTYIFSSHVWQGLFVAGLVFAATSPYVFLDLKTFLSDLAFERRHMELGHLGREGGRAWLYYLGGVLPQGWTPVLIGLAGVGLLGGMLQSHSRVKVASGLAFLLLMLFVLSSWRMAAARYALPLLPILCASAALGLSHIFQRVPQSLRSPVLGAALAVLALSFPVAQSWSAVSHRAKEDSRLACAAWLLENTEEGETILTERYGPELEGSKRNVLYLPFHGVTPHIYDPAYSPVLYSTFDVIVLSAGVSDRYLAHAAEYPAQVAFYKGLDRGFREVKQFPAGEYLGPTLRVLRRQTDVELPDLSGIPKQFFEELQGNRPLAEYFSQLGSVLVRQGNEDLGLQMLAESVEMDRGSARTLGNLGAIQLRLGRYEDALLSLRRAAELDPKNPQISYNLGTLFHAQGEVRQASEHFRSAISKDPAFETAYISLGRALVEDVKYNEARLVLREFLHRFPRSPNVERVNVALKELATMGPGRP</sequence>
<keyword evidence="3" id="KW-0328">Glycosyltransferase</keyword>
<dbReference type="InterPro" id="IPR019734">
    <property type="entry name" value="TPR_rpt"/>
</dbReference>
<evidence type="ECO:0000256" key="6">
    <source>
        <dbReference type="ARBA" id="ARBA00022989"/>
    </source>
</evidence>
<feature type="transmembrane region" description="Helical" evidence="9">
    <location>
        <begin position="109"/>
        <end position="126"/>
    </location>
</feature>
<dbReference type="InterPro" id="IPR050297">
    <property type="entry name" value="LipidA_mod_glycosyltrf_83"/>
</dbReference>
<dbReference type="Gene3D" id="1.25.40.10">
    <property type="entry name" value="Tetratricopeptide repeat domain"/>
    <property type="match status" value="1"/>
</dbReference>
<feature type="repeat" description="TPR" evidence="8">
    <location>
        <begin position="611"/>
        <end position="644"/>
    </location>
</feature>
<comment type="subcellular location">
    <subcellularLocation>
        <location evidence="1">Cell membrane</location>
        <topology evidence="1">Multi-pass membrane protein</topology>
    </subcellularLocation>
</comment>
<feature type="transmembrane region" description="Helical" evidence="9">
    <location>
        <begin position="185"/>
        <end position="211"/>
    </location>
</feature>
<dbReference type="Pfam" id="PF13414">
    <property type="entry name" value="TPR_11"/>
    <property type="match status" value="1"/>
</dbReference>
<protein>
    <submittedName>
        <fullName evidence="11">Tetratricopeptide repeat protein</fullName>
    </submittedName>
</protein>
<dbReference type="InterPro" id="IPR038731">
    <property type="entry name" value="RgtA/B/C-like"/>
</dbReference>
<dbReference type="SUPFAM" id="SSF48452">
    <property type="entry name" value="TPR-like"/>
    <property type="match status" value="1"/>
</dbReference>
<feature type="transmembrane region" description="Helical" evidence="9">
    <location>
        <begin position="342"/>
        <end position="362"/>
    </location>
</feature>
<dbReference type="GO" id="GO:0005886">
    <property type="term" value="C:plasma membrane"/>
    <property type="evidence" value="ECO:0007669"/>
    <property type="project" value="UniProtKB-SubCell"/>
</dbReference>
<dbReference type="GO" id="GO:0016763">
    <property type="term" value="F:pentosyltransferase activity"/>
    <property type="evidence" value="ECO:0007669"/>
    <property type="project" value="TreeGrafter"/>
</dbReference>
<evidence type="ECO:0000313" key="12">
    <source>
        <dbReference type="Proteomes" id="UP000547674"/>
    </source>
</evidence>
<evidence type="ECO:0000313" key="11">
    <source>
        <dbReference type="EMBL" id="NNF06075.1"/>
    </source>
</evidence>
<evidence type="ECO:0000256" key="8">
    <source>
        <dbReference type="PROSITE-ProRule" id="PRU00339"/>
    </source>
</evidence>
<feature type="transmembrane region" description="Helical" evidence="9">
    <location>
        <begin position="281"/>
        <end position="306"/>
    </location>
</feature>
<keyword evidence="2" id="KW-1003">Cell membrane</keyword>
<evidence type="ECO:0000256" key="1">
    <source>
        <dbReference type="ARBA" id="ARBA00004651"/>
    </source>
</evidence>
<feature type="domain" description="Glycosyltransferase RgtA/B/C/D-like" evidence="10">
    <location>
        <begin position="100"/>
        <end position="227"/>
    </location>
</feature>
<dbReference type="Proteomes" id="UP000547674">
    <property type="component" value="Unassembled WGS sequence"/>
</dbReference>
<keyword evidence="4" id="KW-0808">Transferase</keyword>
<keyword evidence="8" id="KW-0802">TPR repeat</keyword>
<evidence type="ECO:0000259" key="10">
    <source>
        <dbReference type="Pfam" id="PF13231"/>
    </source>
</evidence>
<evidence type="ECO:0000256" key="5">
    <source>
        <dbReference type="ARBA" id="ARBA00022692"/>
    </source>
</evidence>
<feature type="transmembrane region" description="Helical" evidence="9">
    <location>
        <begin position="318"/>
        <end position="335"/>
    </location>
</feature>
<keyword evidence="6 9" id="KW-1133">Transmembrane helix</keyword>
<evidence type="ECO:0000256" key="4">
    <source>
        <dbReference type="ARBA" id="ARBA00022679"/>
    </source>
</evidence>
<comment type="caution">
    <text evidence="11">The sequence shown here is derived from an EMBL/GenBank/DDBJ whole genome shotgun (WGS) entry which is preliminary data.</text>
</comment>
<dbReference type="SMART" id="SM00028">
    <property type="entry name" value="TPR"/>
    <property type="match status" value="3"/>
</dbReference>
<reference evidence="11 12" key="1">
    <citation type="submission" date="2020-03" db="EMBL/GenBank/DDBJ databases">
        <title>Metabolic flexibility allows generalist bacteria to become dominant in a frequently disturbed ecosystem.</title>
        <authorList>
            <person name="Chen Y.-J."/>
            <person name="Leung P.M."/>
            <person name="Bay S.K."/>
            <person name="Hugenholtz P."/>
            <person name="Kessler A.J."/>
            <person name="Shelley G."/>
            <person name="Waite D.W."/>
            <person name="Cook P.L."/>
            <person name="Greening C."/>
        </authorList>
    </citation>
    <scope>NUCLEOTIDE SEQUENCE [LARGE SCALE GENOMIC DNA]</scope>
    <source>
        <strain evidence="11">SS_bin_28</strain>
    </source>
</reference>
<evidence type="ECO:0000256" key="9">
    <source>
        <dbReference type="SAM" id="Phobius"/>
    </source>
</evidence>
<feature type="transmembrane region" description="Helical" evidence="9">
    <location>
        <begin position="155"/>
        <end position="173"/>
    </location>
</feature>
<dbReference type="PROSITE" id="PS50005">
    <property type="entry name" value="TPR"/>
    <property type="match status" value="2"/>
</dbReference>
<dbReference type="AlphaFoldDB" id="A0A7Y2E9W0"/>
<dbReference type="InterPro" id="IPR011990">
    <property type="entry name" value="TPR-like_helical_dom_sf"/>
</dbReference>
<dbReference type="PROSITE" id="PS50293">
    <property type="entry name" value="TPR_REGION"/>
    <property type="match status" value="1"/>
</dbReference>
<organism evidence="11 12">
    <name type="scientific">Eiseniibacteriota bacterium</name>
    <dbReference type="NCBI Taxonomy" id="2212470"/>
    <lineage>
        <taxon>Bacteria</taxon>
        <taxon>Candidatus Eiseniibacteriota</taxon>
    </lineage>
</organism>
<dbReference type="PANTHER" id="PTHR33908">
    <property type="entry name" value="MANNOSYLTRANSFERASE YKCB-RELATED"/>
    <property type="match status" value="1"/>
</dbReference>
<evidence type="ECO:0000256" key="2">
    <source>
        <dbReference type="ARBA" id="ARBA00022475"/>
    </source>
</evidence>
<keyword evidence="5 9" id="KW-0812">Transmembrane</keyword>
<feature type="transmembrane region" description="Helical" evidence="9">
    <location>
        <begin position="231"/>
        <end position="252"/>
    </location>
</feature>
<feature type="repeat" description="TPR" evidence="8">
    <location>
        <begin position="577"/>
        <end position="610"/>
    </location>
</feature>
<name>A0A7Y2E9W0_UNCEI</name>
<proteinExistence type="predicted"/>
<dbReference type="GO" id="GO:0009103">
    <property type="term" value="P:lipopolysaccharide biosynthetic process"/>
    <property type="evidence" value="ECO:0007669"/>
    <property type="project" value="UniProtKB-ARBA"/>
</dbReference>
<dbReference type="Pfam" id="PF13231">
    <property type="entry name" value="PMT_2"/>
    <property type="match status" value="1"/>
</dbReference>
<keyword evidence="7 9" id="KW-0472">Membrane</keyword>
<gene>
    <name evidence="11" type="ORF">HKN21_04890</name>
</gene>
<evidence type="ECO:0000256" key="7">
    <source>
        <dbReference type="ARBA" id="ARBA00023136"/>
    </source>
</evidence>
<accession>A0A7Y2E9W0</accession>
<evidence type="ECO:0000256" key="3">
    <source>
        <dbReference type="ARBA" id="ARBA00022676"/>
    </source>
</evidence>